<organism evidence="1">
    <name type="scientific">marine sediment metagenome</name>
    <dbReference type="NCBI Taxonomy" id="412755"/>
    <lineage>
        <taxon>unclassified sequences</taxon>
        <taxon>metagenomes</taxon>
        <taxon>ecological metagenomes</taxon>
    </lineage>
</organism>
<accession>A0A0F8Z187</accession>
<evidence type="ECO:0000313" key="1">
    <source>
        <dbReference type="EMBL" id="KKK60209.1"/>
    </source>
</evidence>
<dbReference type="EMBL" id="LAZR01063086">
    <property type="protein sequence ID" value="KKK60209.1"/>
    <property type="molecule type" value="Genomic_DNA"/>
</dbReference>
<gene>
    <name evidence="1" type="ORF">LCGC14_3026650</name>
</gene>
<dbReference type="Gene3D" id="1.10.10.10">
    <property type="entry name" value="Winged helix-like DNA-binding domain superfamily/Winged helix DNA-binding domain"/>
    <property type="match status" value="1"/>
</dbReference>
<proteinExistence type="predicted"/>
<comment type="caution">
    <text evidence="1">The sequence shown here is derived from an EMBL/GenBank/DDBJ whole genome shotgun (WGS) entry which is preliminary data.</text>
</comment>
<evidence type="ECO:0008006" key="2">
    <source>
        <dbReference type="Google" id="ProtNLM"/>
    </source>
</evidence>
<dbReference type="InterPro" id="IPR036388">
    <property type="entry name" value="WH-like_DNA-bd_sf"/>
</dbReference>
<name>A0A0F8Z187_9ZZZZ</name>
<protein>
    <recommendedName>
        <fullName evidence="2">ArnR1-like winged helix-turn-helix domain-containing protein</fullName>
    </recommendedName>
</protein>
<sequence>MLKQKRNKLEIIKDLLEFLLSNKDVSTTVLIAKINLCRTRLDVHEKILIRNRLIKLTIIEGKKKLSGKPKTRDHRVFNITKRGKEYLEKYKEVELFLEKYGLNED</sequence>
<reference evidence="1" key="1">
    <citation type="journal article" date="2015" name="Nature">
        <title>Complex archaea that bridge the gap between prokaryotes and eukaryotes.</title>
        <authorList>
            <person name="Spang A."/>
            <person name="Saw J.H."/>
            <person name="Jorgensen S.L."/>
            <person name="Zaremba-Niedzwiedzka K."/>
            <person name="Martijn J."/>
            <person name="Lind A.E."/>
            <person name="van Eijk R."/>
            <person name="Schleper C."/>
            <person name="Guy L."/>
            <person name="Ettema T.J."/>
        </authorList>
    </citation>
    <scope>NUCLEOTIDE SEQUENCE</scope>
</reference>
<dbReference type="AlphaFoldDB" id="A0A0F8Z187"/>